<feature type="transmembrane region" description="Helical" evidence="9">
    <location>
        <begin position="24"/>
        <end position="50"/>
    </location>
</feature>
<dbReference type="GO" id="GO:0042935">
    <property type="term" value="P:achromobactin transport"/>
    <property type="evidence" value="ECO:0007669"/>
    <property type="project" value="UniProtKB-ARBA"/>
</dbReference>
<sequence length="344" mass="36070">MLSKTLSLRAPGGIVSGRIAGRSLLVNGLLLMLGLLLLTVAMGLGTLQIAPLDVWRALAGHADGGIQTVVTQWRAPRAAMALLLGASLGISGAIFQSIIRNPLGSPDIVGFNTGAFTGVLLVVMVWEGDYYQIVSGAVMGGIAAAALVYLLAWRKGINGFRLIIVGIAVSAVLYAFNTWLIITGSLEHAMTATLWGTGTLNGMTWTKAQPALWLTPLATLAVLLQGKRLQLLEMGDDSARALGVNAEASRLWLMLFGIVLTALVTATAGPISFIALAAPQIARRLTRASATPLVSAALVGATLLIAADMIAQHAFRQIQLPVGAVTVSIGGIYLIWLLIRESRH</sequence>
<feature type="transmembrane region" description="Helical" evidence="9">
    <location>
        <begin position="132"/>
        <end position="152"/>
    </location>
</feature>
<dbReference type="Gene3D" id="1.10.3470.10">
    <property type="entry name" value="ABC transporter involved in vitamin B12 uptake, BtuC"/>
    <property type="match status" value="1"/>
</dbReference>
<evidence type="ECO:0000256" key="3">
    <source>
        <dbReference type="ARBA" id="ARBA00022448"/>
    </source>
</evidence>
<dbReference type="Proteomes" id="UP000187280">
    <property type="component" value="Unassembled WGS sequence"/>
</dbReference>
<dbReference type="FunFam" id="1.10.3470.10:FF:000001">
    <property type="entry name" value="Vitamin B12 ABC transporter permease BtuC"/>
    <property type="match status" value="1"/>
</dbReference>
<dbReference type="RefSeq" id="WP_026743539.1">
    <property type="nucleotide sequence ID" value="NZ_FNQS01000003.1"/>
</dbReference>
<comment type="similarity">
    <text evidence="2">Belongs to the binding-protein-dependent transport system permease family. FecCD subfamily.</text>
</comment>
<feature type="transmembrane region" description="Helical" evidence="9">
    <location>
        <begin position="159"/>
        <end position="182"/>
    </location>
</feature>
<evidence type="ECO:0000256" key="1">
    <source>
        <dbReference type="ARBA" id="ARBA00004651"/>
    </source>
</evidence>
<feature type="transmembrane region" description="Helical" evidence="9">
    <location>
        <begin position="318"/>
        <end position="339"/>
    </location>
</feature>
<dbReference type="Pfam" id="PF01032">
    <property type="entry name" value="FecCD"/>
    <property type="match status" value="1"/>
</dbReference>
<dbReference type="GO" id="GO:0033214">
    <property type="term" value="P:siderophore-iron import into cell"/>
    <property type="evidence" value="ECO:0007669"/>
    <property type="project" value="TreeGrafter"/>
</dbReference>
<dbReference type="AlphaFoldDB" id="A0A1H3ZRF0"/>
<dbReference type="eggNOG" id="COG4779">
    <property type="taxonomic scope" value="Bacteria"/>
</dbReference>
<comment type="function">
    <text evidence="8">Part of the binding-protein-dependent transport system CbrABCD for uptake of the siderophore achromobactin. Probably responsible for the translocation of the substrate across the membrane.</text>
</comment>
<keyword evidence="3" id="KW-0813">Transport</keyword>
<keyword evidence="7 9" id="KW-0472">Membrane</keyword>
<evidence type="ECO:0000256" key="8">
    <source>
        <dbReference type="ARBA" id="ARBA00053987"/>
    </source>
</evidence>
<dbReference type="PANTHER" id="PTHR30472">
    <property type="entry name" value="FERRIC ENTEROBACTIN TRANSPORT SYSTEM PERMEASE PROTEIN"/>
    <property type="match status" value="1"/>
</dbReference>
<dbReference type="SUPFAM" id="SSF81345">
    <property type="entry name" value="ABC transporter involved in vitamin B12 uptake, BtuC"/>
    <property type="match status" value="1"/>
</dbReference>
<feature type="transmembrane region" description="Helical" evidence="9">
    <location>
        <begin position="78"/>
        <end position="96"/>
    </location>
</feature>
<name>A0A1H3ZRF0_9GAMM</name>
<gene>
    <name evidence="10" type="ORF">SAMN02982996_01293</name>
</gene>
<keyword evidence="11" id="KW-1185">Reference proteome</keyword>
<reference evidence="10 11" key="1">
    <citation type="submission" date="2016-10" db="EMBL/GenBank/DDBJ databases">
        <authorList>
            <person name="de Groot N.N."/>
        </authorList>
    </citation>
    <scope>NUCLEOTIDE SEQUENCE [LARGE SCALE GENOMIC DNA]</scope>
    <source>
        <strain evidence="10 11">ATCC 29281</strain>
    </source>
</reference>
<dbReference type="InterPro" id="IPR000522">
    <property type="entry name" value="ABC_transptr_permease_BtuC"/>
</dbReference>
<dbReference type="STRING" id="71657.SAMN02982996_01293"/>
<keyword evidence="6 9" id="KW-1133">Transmembrane helix</keyword>
<evidence type="ECO:0000256" key="2">
    <source>
        <dbReference type="ARBA" id="ARBA00007935"/>
    </source>
</evidence>
<feature type="transmembrane region" description="Helical" evidence="9">
    <location>
        <begin position="108"/>
        <end position="126"/>
    </location>
</feature>
<proteinExistence type="inferred from homology"/>
<dbReference type="GO" id="GO:0005886">
    <property type="term" value="C:plasma membrane"/>
    <property type="evidence" value="ECO:0007669"/>
    <property type="project" value="UniProtKB-SubCell"/>
</dbReference>
<dbReference type="CDD" id="cd06550">
    <property type="entry name" value="TM_ABC_iron-siderophores_like"/>
    <property type="match status" value="1"/>
</dbReference>
<evidence type="ECO:0000256" key="9">
    <source>
        <dbReference type="SAM" id="Phobius"/>
    </source>
</evidence>
<comment type="subcellular location">
    <subcellularLocation>
        <location evidence="1">Cell membrane</location>
        <topology evidence="1">Multi-pass membrane protein</topology>
    </subcellularLocation>
</comment>
<evidence type="ECO:0000313" key="10">
    <source>
        <dbReference type="EMBL" id="SEA26343.1"/>
    </source>
</evidence>
<dbReference type="GeneID" id="97764192"/>
<dbReference type="InterPro" id="IPR037294">
    <property type="entry name" value="ABC_BtuC-like"/>
</dbReference>
<evidence type="ECO:0000256" key="4">
    <source>
        <dbReference type="ARBA" id="ARBA00022475"/>
    </source>
</evidence>
<evidence type="ECO:0000313" key="11">
    <source>
        <dbReference type="Proteomes" id="UP000187280"/>
    </source>
</evidence>
<keyword evidence="4" id="KW-1003">Cell membrane</keyword>
<keyword evidence="5 9" id="KW-0812">Transmembrane</keyword>
<evidence type="ECO:0000256" key="6">
    <source>
        <dbReference type="ARBA" id="ARBA00022989"/>
    </source>
</evidence>
<organism evidence="10 11">
    <name type="scientific">Lonsdalea quercina</name>
    <dbReference type="NCBI Taxonomy" id="71657"/>
    <lineage>
        <taxon>Bacteria</taxon>
        <taxon>Pseudomonadati</taxon>
        <taxon>Pseudomonadota</taxon>
        <taxon>Gammaproteobacteria</taxon>
        <taxon>Enterobacterales</taxon>
        <taxon>Pectobacteriaceae</taxon>
        <taxon>Lonsdalea</taxon>
    </lineage>
</organism>
<evidence type="ECO:0000256" key="7">
    <source>
        <dbReference type="ARBA" id="ARBA00023136"/>
    </source>
</evidence>
<dbReference type="GO" id="GO:0022857">
    <property type="term" value="F:transmembrane transporter activity"/>
    <property type="evidence" value="ECO:0007669"/>
    <property type="project" value="InterPro"/>
</dbReference>
<dbReference type="EMBL" id="FNQS01000003">
    <property type="protein sequence ID" value="SEA26343.1"/>
    <property type="molecule type" value="Genomic_DNA"/>
</dbReference>
<evidence type="ECO:0000256" key="5">
    <source>
        <dbReference type="ARBA" id="ARBA00022692"/>
    </source>
</evidence>
<dbReference type="NCBIfam" id="NF007759">
    <property type="entry name" value="PRK10440.1"/>
    <property type="match status" value="1"/>
</dbReference>
<protein>
    <submittedName>
        <fullName evidence="10">Iron complex transport system permease protein</fullName>
    </submittedName>
</protein>
<feature type="transmembrane region" description="Helical" evidence="9">
    <location>
        <begin position="251"/>
        <end position="278"/>
    </location>
</feature>
<feature type="transmembrane region" description="Helical" evidence="9">
    <location>
        <begin position="290"/>
        <end position="312"/>
    </location>
</feature>
<dbReference type="PANTHER" id="PTHR30472:SF24">
    <property type="entry name" value="FERRIC ENTEROBACTIN TRANSPORT SYSTEM PERMEASE PROTEIN FEPG"/>
    <property type="match status" value="1"/>
</dbReference>
<accession>A0A1H3ZRF0</accession>